<reference evidence="1 2" key="1">
    <citation type="submission" date="2013-12" db="EMBL/GenBank/DDBJ databases">
        <title>Ecological redundancy of diverse viral populations within a natural community.</title>
        <authorList>
            <person name="Gregory A.C."/>
            <person name="LaButti K."/>
            <person name="Copeland A."/>
            <person name="Woyke T."/>
            <person name="Sullivan M.B."/>
        </authorList>
    </citation>
    <scope>NUCLEOTIDE SEQUENCE [LARGE SCALE GENOMIC DNA]</scope>
    <source>
        <strain evidence="1">Syn7803C7</strain>
    </source>
</reference>
<dbReference type="KEGG" id="vg:24172013"/>
<dbReference type="Proteomes" id="UP000185323">
    <property type="component" value="Segment"/>
</dbReference>
<dbReference type="EMBL" id="KJ019052">
    <property type="protein sequence ID" value="AIX20049.1"/>
    <property type="molecule type" value="Genomic_DNA"/>
</dbReference>
<keyword evidence="2" id="KW-1185">Reference proteome</keyword>
<name>A0A0E3F3X2_9CAUD</name>
<dbReference type="Gene3D" id="2.30.30.100">
    <property type="match status" value="1"/>
</dbReference>
<gene>
    <name evidence="1" type="ORF">Syn7803C7_158</name>
</gene>
<accession>A0A0E3F3X2</accession>
<sequence>MNVKLIRMNSGEDVIADLISETDDTLVLSNPIVLVPGQGGTLGFAPWSPVISPDVKEITIRANYVVFMSEPNEDVVDNYNQIFSPIVTPSSKGLIL</sequence>
<organism evidence="1 2">
    <name type="scientific">Synechococcus phage ACG-2014f_Syn7803C7</name>
    <dbReference type="NCBI Taxonomy" id="2790345"/>
    <lineage>
        <taxon>Viruses</taxon>
        <taxon>Duplodnaviria</taxon>
        <taxon>Heunggongvirae</taxon>
        <taxon>Uroviricota</taxon>
        <taxon>Caudoviricetes</taxon>
        <taxon>Pantevenvirales</taxon>
        <taxon>Kyanoviridae</taxon>
        <taxon>Atlauavirus</taxon>
        <taxon>Atlauavirus acg2014f</taxon>
    </lineage>
</organism>
<proteinExistence type="predicted"/>
<evidence type="ECO:0000313" key="1">
    <source>
        <dbReference type="EMBL" id="AIX20049.1"/>
    </source>
</evidence>
<evidence type="ECO:0000313" key="2">
    <source>
        <dbReference type="Proteomes" id="UP000185323"/>
    </source>
</evidence>
<protein>
    <submittedName>
        <fullName evidence="1">Uncharacterized protein</fullName>
    </submittedName>
</protein>